<dbReference type="SUPFAM" id="SSF46934">
    <property type="entry name" value="UBA-like"/>
    <property type="match status" value="1"/>
</dbReference>
<dbReference type="SUPFAM" id="SSF54495">
    <property type="entry name" value="UBC-like"/>
    <property type="match status" value="1"/>
</dbReference>
<dbReference type="Proteomes" id="UP000243723">
    <property type="component" value="Unassembled WGS sequence"/>
</dbReference>
<organism evidence="4 5">
    <name type="scientific">Elsinoe australis</name>
    <dbReference type="NCBI Taxonomy" id="40998"/>
    <lineage>
        <taxon>Eukaryota</taxon>
        <taxon>Fungi</taxon>
        <taxon>Dikarya</taxon>
        <taxon>Ascomycota</taxon>
        <taxon>Pezizomycotina</taxon>
        <taxon>Dothideomycetes</taxon>
        <taxon>Dothideomycetidae</taxon>
        <taxon>Myriangiales</taxon>
        <taxon>Elsinoaceae</taxon>
        <taxon>Elsinoe</taxon>
    </lineage>
</organism>
<proteinExistence type="predicted"/>
<feature type="compositionally biased region" description="Basic and acidic residues" evidence="2">
    <location>
        <begin position="9"/>
        <end position="21"/>
    </location>
</feature>
<dbReference type="InterPro" id="IPR000608">
    <property type="entry name" value="UBC"/>
</dbReference>
<dbReference type="PROSITE" id="PS50127">
    <property type="entry name" value="UBC_2"/>
    <property type="match status" value="1"/>
</dbReference>
<dbReference type="OrthoDB" id="9993688at2759"/>
<keyword evidence="5" id="KW-1185">Reference proteome</keyword>
<feature type="domain" description="UBC core" evidence="3">
    <location>
        <begin position="4"/>
        <end position="158"/>
    </location>
</feature>
<dbReference type="InterPro" id="IPR050113">
    <property type="entry name" value="Ub_conjugating_enzyme"/>
</dbReference>
<reference evidence="4 5" key="1">
    <citation type="submission" date="2017-05" db="EMBL/GenBank/DDBJ databases">
        <title>Draft genome sequence of Elsinoe australis.</title>
        <authorList>
            <person name="Cheng Q."/>
        </authorList>
    </citation>
    <scope>NUCLEOTIDE SEQUENCE [LARGE SCALE GENOMIC DNA]</scope>
    <source>
        <strain evidence="4 5">NL1</strain>
    </source>
</reference>
<feature type="region of interest" description="Disordered" evidence="2">
    <location>
        <begin position="1"/>
        <end position="25"/>
    </location>
</feature>
<gene>
    <name evidence="4" type="ORF">B9Z65_6321</name>
</gene>
<dbReference type="EMBL" id="NHZQ01000060">
    <property type="protein sequence ID" value="PSK56697.1"/>
    <property type="molecule type" value="Genomic_DNA"/>
</dbReference>
<comment type="caution">
    <text evidence="4">The sequence shown here is derived from an EMBL/GenBank/DDBJ whole genome shotgun (WGS) entry which is preliminary data.</text>
</comment>
<dbReference type="InterPro" id="IPR009060">
    <property type="entry name" value="UBA-like_sf"/>
</dbReference>
<sequence length="250" mass="27594">MSSNRNRRLAKEIQDVQKDTHSGVTLEPVDSEGFDKLDHFYGVFKGPPDTPFDGGLYRVDIRIPNEYPFQPPKMKFLTKIWHPNISSVTVSTGAICLDTLGTAWSPILTLKSALISLQSLLSSPEPKDPQDAEVARMLITDPEAFAKKAREWAIQYAGATADEKGASSGGSSLSIQDQEARRKKAEEAERKAQFRGYNQALVERFTAMGFDVRTVVSAFESVGVDQHGGKDYDMDEDTVSDITARLFGEA</sequence>
<dbReference type="STRING" id="40998.A0A2P8A8B3"/>
<dbReference type="AlphaFoldDB" id="A0A2P8A8B3"/>
<protein>
    <submittedName>
        <fullName evidence="4">Ubiquitin-conjugating enzyme E2-16 kDa</fullName>
    </submittedName>
</protein>
<evidence type="ECO:0000256" key="1">
    <source>
        <dbReference type="ARBA" id="ARBA00022786"/>
    </source>
</evidence>
<evidence type="ECO:0000313" key="5">
    <source>
        <dbReference type="Proteomes" id="UP000243723"/>
    </source>
</evidence>
<feature type="region of interest" description="Disordered" evidence="2">
    <location>
        <begin position="162"/>
        <end position="186"/>
    </location>
</feature>
<dbReference type="InterPro" id="IPR016135">
    <property type="entry name" value="UBQ-conjugating_enzyme/RWD"/>
</dbReference>
<name>A0A2P8A8B3_9PEZI</name>
<dbReference type="PANTHER" id="PTHR24067">
    <property type="entry name" value="UBIQUITIN-CONJUGATING ENZYME E2"/>
    <property type="match status" value="1"/>
</dbReference>
<dbReference type="Gene3D" id="3.10.110.10">
    <property type="entry name" value="Ubiquitin Conjugating Enzyme"/>
    <property type="match status" value="1"/>
</dbReference>
<evidence type="ECO:0000256" key="2">
    <source>
        <dbReference type="SAM" id="MobiDB-lite"/>
    </source>
</evidence>
<dbReference type="SMART" id="SM00212">
    <property type="entry name" value="UBCc"/>
    <property type="match status" value="1"/>
</dbReference>
<evidence type="ECO:0000313" key="4">
    <source>
        <dbReference type="EMBL" id="PSK56697.1"/>
    </source>
</evidence>
<evidence type="ECO:0000259" key="3">
    <source>
        <dbReference type="PROSITE" id="PS50127"/>
    </source>
</evidence>
<keyword evidence="1" id="KW-0833">Ubl conjugation pathway</keyword>
<dbReference type="Pfam" id="PF00179">
    <property type="entry name" value="UQ_con"/>
    <property type="match status" value="1"/>
</dbReference>
<accession>A0A2P8A8B3</accession>